<accession>A0ABX0W7X0</accession>
<evidence type="ECO:0000259" key="2">
    <source>
        <dbReference type="Pfam" id="PF00266"/>
    </source>
</evidence>
<protein>
    <submittedName>
        <fullName evidence="3">Aminotransferase</fullName>
    </submittedName>
</protein>
<dbReference type="EMBL" id="QHLQ01000011">
    <property type="protein sequence ID" value="NIZ61709.1"/>
    <property type="molecule type" value="Genomic_DNA"/>
</dbReference>
<proteinExistence type="predicted"/>
<gene>
    <name evidence="3" type="ORF">DL239_12085</name>
</gene>
<keyword evidence="1" id="KW-0663">Pyridoxal phosphate</keyword>
<keyword evidence="3" id="KW-0808">Transferase</keyword>
<organism evidence="3 4">
    <name type="scientific">Parasedimentitalea denitrificans</name>
    <dbReference type="NCBI Taxonomy" id="2211118"/>
    <lineage>
        <taxon>Bacteria</taxon>
        <taxon>Pseudomonadati</taxon>
        <taxon>Pseudomonadota</taxon>
        <taxon>Alphaproteobacteria</taxon>
        <taxon>Rhodobacterales</taxon>
        <taxon>Paracoccaceae</taxon>
        <taxon>Parasedimentitalea</taxon>
    </lineage>
</organism>
<evidence type="ECO:0000256" key="1">
    <source>
        <dbReference type="ARBA" id="ARBA00022898"/>
    </source>
</evidence>
<dbReference type="GO" id="GO:0008483">
    <property type="term" value="F:transaminase activity"/>
    <property type="evidence" value="ECO:0007669"/>
    <property type="project" value="UniProtKB-KW"/>
</dbReference>
<evidence type="ECO:0000313" key="3">
    <source>
        <dbReference type="EMBL" id="NIZ61709.1"/>
    </source>
</evidence>
<dbReference type="PANTHER" id="PTHR43686">
    <property type="entry name" value="SULFURTRANSFERASE-RELATED"/>
    <property type="match status" value="1"/>
</dbReference>
<sequence length="474" mass="50906">MILADFKTSIQRAARDGSLQAGVIGDGVMIPGLNGDVPLVYADYVASGRALQQVEEFVTTQVLPFYANSHTEASYCGSYVTRMRRQARAEIARIAGATQDDTVIFAGSGATAGLNRLVSLLGIEEADHPVVFIGPYEHHSNILPWRESKAKVVEIPENADGGVDMDALQQALMDHADCDLKIGSFSAASNVTGILTDPDPISRMLHAHDALSVWDYAGGAPYLPIDMGGNGAARKDAVVVSPHKFPGGPGSSGVLIVNQKAVRRRCPSWPGGGTVSFVSPWSHEYSNDLAAREEAGTPNVIGDIRAALVFLVKEAVGQAEIEAKEEHFSDMARKGWGDNPHLTLLGSPTASRLPIFSFLVTGASGAPVHQQLFTRMLSDIYGIQARGGCACAGPYAHRLLEIDQDASDELFADLKAGKEMRKPGWVRLNFSYLMSDETAQYIIDSVNELSLNAEEMAEQYSVDQSTARFKALVA</sequence>
<dbReference type="Proteomes" id="UP001429564">
    <property type="component" value="Unassembled WGS sequence"/>
</dbReference>
<name>A0ABX0W7X0_9RHOB</name>
<comment type="caution">
    <text evidence="3">The sequence shown here is derived from an EMBL/GenBank/DDBJ whole genome shotgun (WGS) entry which is preliminary data.</text>
</comment>
<dbReference type="InterPro" id="IPR015424">
    <property type="entry name" value="PyrdxlP-dep_Trfase"/>
</dbReference>
<dbReference type="Gene3D" id="3.40.640.10">
    <property type="entry name" value="Type I PLP-dependent aspartate aminotransferase-like (Major domain)"/>
    <property type="match status" value="1"/>
</dbReference>
<keyword evidence="3" id="KW-0032">Aminotransferase</keyword>
<dbReference type="RefSeq" id="WP_167684348.1">
    <property type="nucleotide sequence ID" value="NZ_QHLQ01000011.1"/>
</dbReference>
<evidence type="ECO:0000313" key="4">
    <source>
        <dbReference type="Proteomes" id="UP001429564"/>
    </source>
</evidence>
<dbReference type="Gene3D" id="3.90.1150.10">
    <property type="entry name" value="Aspartate Aminotransferase, domain 1"/>
    <property type="match status" value="1"/>
</dbReference>
<dbReference type="InterPro" id="IPR000192">
    <property type="entry name" value="Aminotrans_V_dom"/>
</dbReference>
<dbReference type="SUPFAM" id="SSF53383">
    <property type="entry name" value="PLP-dependent transferases"/>
    <property type="match status" value="1"/>
</dbReference>
<feature type="domain" description="Aminotransferase class V" evidence="2">
    <location>
        <begin position="40"/>
        <end position="399"/>
    </location>
</feature>
<keyword evidence="4" id="KW-1185">Reference proteome</keyword>
<dbReference type="PANTHER" id="PTHR43686:SF1">
    <property type="entry name" value="AMINOTRAN_5 DOMAIN-CONTAINING PROTEIN"/>
    <property type="match status" value="1"/>
</dbReference>
<dbReference type="InterPro" id="IPR015421">
    <property type="entry name" value="PyrdxlP-dep_Trfase_major"/>
</dbReference>
<dbReference type="Pfam" id="PF00266">
    <property type="entry name" value="Aminotran_5"/>
    <property type="match status" value="1"/>
</dbReference>
<dbReference type="InterPro" id="IPR015422">
    <property type="entry name" value="PyrdxlP-dep_Trfase_small"/>
</dbReference>
<reference evidence="3 4" key="1">
    <citation type="submission" date="2018-05" db="EMBL/GenBank/DDBJ databases">
        <authorList>
            <person name="Zhang Y.-J."/>
        </authorList>
    </citation>
    <scope>NUCLEOTIDE SEQUENCE [LARGE SCALE GENOMIC DNA]</scope>
    <source>
        <strain evidence="3 4">CY04</strain>
    </source>
</reference>